<accession>A0ABQ5P7X7</accession>
<dbReference type="Proteomes" id="UP001291653">
    <property type="component" value="Unassembled WGS sequence"/>
</dbReference>
<organism evidence="2 3">
    <name type="scientific">Streptomyces yaizuensis</name>
    <dbReference type="NCBI Taxonomy" id="2989713"/>
    <lineage>
        <taxon>Bacteria</taxon>
        <taxon>Bacillati</taxon>
        <taxon>Actinomycetota</taxon>
        <taxon>Actinomycetes</taxon>
        <taxon>Kitasatosporales</taxon>
        <taxon>Streptomycetaceae</taxon>
        <taxon>Streptomyces</taxon>
    </lineage>
</organism>
<gene>
    <name evidence="2" type="ORF">SYYSPA8_30350</name>
</gene>
<feature type="region of interest" description="Disordered" evidence="1">
    <location>
        <begin position="1"/>
        <end position="25"/>
    </location>
</feature>
<sequence>MTPRTRAAPRRPDDRDGGGPAAPVAAADRGATVIADRVVAKIAARAAREAVGPVPGGRPPFASVTVREGAARVRVGLELGYPSDIGAQCQAVRHRVAERVGALAGMTVPEVSVLVERLHSAHTRGTADRRIR</sequence>
<comment type="caution">
    <text evidence="2">The sequence shown here is derived from an EMBL/GenBank/DDBJ whole genome shotgun (WGS) entry which is preliminary data.</text>
</comment>
<protein>
    <submittedName>
        <fullName evidence="2">Asp23/Gls24 family envelope stress response protein</fullName>
    </submittedName>
</protein>
<reference evidence="2 3" key="1">
    <citation type="submission" date="2022-10" db="EMBL/GenBank/DDBJ databases">
        <title>Draft genome sequence of Streptomyces sp. YSPA8.</title>
        <authorList>
            <person name="Moriuchi R."/>
            <person name="Dohra H."/>
            <person name="Yamamura H."/>
            <person name="Kodani S."/>
        </authorList>
    </citation>
    <scope>NUCLEOTIDE SEQUENCE [LARGE SCALE GENOMIC DNA]</scope>
    <source>
        <strain evidence="2 3">YSPA8</strain>
    </source>
</reference>
<evidence type="ECO:0000313" key="2">
    <source>
        <dbReference type="EMBL" id="GLF98689.1"/>
    </source>
</evidence>
<proteinExistence type="predicted"/>
<evidence type="ECO:0000313" key="3">
    <source>
        <dbReference type="Proteomes" id="UP001291653"/>
    </source>
</evidence>
<keyword evidence="3" id="KW-1185">Reference proteome</keyword>
<name>A0ABQ5P7X7_9ACTN</name>
<evidence type="ECO:0000256" key="1">
    <source>
        <dbReference type="SAM" id="MobiDB-lite"/>
    </source>
</evidence>
<dbReference type="EMBL" id="BSBI01000015">
    <property type="protein sequence ID" value="GLF98689.1"/>
    <property type="molecule type" value="Genomic_DNA"/>
</dbReference>